<feature type="domain" description="Beta-catenin-like protein 1 N-terminal" evidence="6">
    <location>
        <begin position="4"/>
        <end position="218"/>
    </location>
</feature>
<keyword evidence="3" id="KW-0677">Repeat</keyword>
<dbReference type="Pfam" id="PF08216">
    <property type="entry name" value="CTNNBL"/>
    <property type="match status" value="1"/>
</dbReference>
<dbReference type="GeneID" id="25258438"/>
<protein>
    <recommendedName>
        <fullName evidence="6">Beta-catenin-like protein 1 N-terminal domain-containing protein</fullName>
    </recommendedName>
</protein>
<keyword evidence="5" id="KW-0539">Nucleus</keyword>
<sequence length="252" mass="28718">MDGEFTENVFDCICDYLVDEAVRDHERLRLVVTTVIDLFKLSLSTQDKEKAFSQQERLLKLLSYCLSPPLCKISKSLKELGLFFINEGGLKYLFIPLLSPFFLGSELVDGDLDTGDEDGSIQEYFFCILFSLLTNLSDDATCVRRITSKITENSFVKLRRIFEIREYNRNLLQEKMAKLQYEDPTIDASLLDQGSFVLQLIDCSLLLLISHNDHDSTHSEEPPSKQPRHTNVILEAVALLMQEGSHQVGVDL</sequence>
<dbReference type="InterPro" id="IPR039678">
    <property type="entry name" value="CTNNBL1"/>
</dbReference>
<evidence type="ECO:0000259" key="6">
    <source>
        <dbReference type="Pfam" id="PF08216"/>
    </source>
</evidence>
<comment type="subcellular location">
    <subcellularLocation>
        <location evidence="1">Nucleus</location>
    </subcellularLocation>
</comment>
<dbReference type="PANTHER" id="PTHR14978">
    <property type="entry name" value="BETA-CATENIN-LIKE PROTEIN 1 NUCLEAR ASSOCIATED PROTEIN"/>
    <property type="match status" value="1"/>
</dbReference>
<keyword evidence="4" id="KW-0175">Coiled coil</keyword>
<dbReference type="Gene3D" id="1.25.10.10">
    <property type="entry name" value="Leucine-rich Repeat Variant"/>
    <property type="match status" value="1"/>
</dbReference>
<proteinExistence type="predicted"/>
<evidence type="ECO:0000256" key="3">
    <source>
        <dbReference type="ARBA" id="ARBA00022737"/>
    </source>
</evidence>
<evidence type="ECO:0000256" key="4">
    <source>
        <dbReference type="ARBA" id="ARBA00023054"/>
    </source>
</evidence>
<evidence type="ECO:0000313" key="7">
    <source>
        <dbReference type="EMBL" id="KGG52671.1"/>
    </source>
</evidence>
<keyword evidence="2" id="KW-0597">Phosphoprotein</keyword>
<gene>
    <name evidence="7" type="ORF">DI09_145p10</name>
</gene>
<evidence type="ECO:0000313" key="8">
    <source>
        <dbReference type="Proteomes" id="UP000029725"/>
    </source>
</evidence>
<dbReference type="Proteomes" id="UP000029725">
    <property type="component" value="Unassembled WGS sequence"/>
</dbReference>
<dbReference type="VEuPathDB" id="MicrosporidiaDB:DI09_145p10"/>
<dbReference type="GO" id="GO:0005681">
    <property type="term" value="C:spliceosomal complex"/>
    <property type="evidence" value="ECO:0007669"/>
    <property type="project" value="TreeGrafter"/>
</dbReference>
<dbReference type="RefSeq" id="XP_013239107.1">
    <property type="nucleotide sequence ID" value="XM_013383653.1"/>
</dbReference>
<evidence type="ECO:0000256" key="1">
    <source>
        <dbReference type="ARBA" id="ARBA00004123"/>
    </source>
</evidence>
<reference evidence="7 8" key="1">
    <citation type="submission" date="2014-04" db="EMBL/GenBank/DDBJ databases">
        <title>A new species of microsporidia sheds light on the evolution of extreme parasitism.</title>
        <authorList>
            <person name="Haag K.L."/>
            <person name="James T.Y."/>
            <person name="Larsson R."/>
            <person name="Schaer T.M."/>
            <person name="Refardt D."/>
            <person name="Pombert J.-F."/>
            <person name="Ebert D."/>
        </authorList>
    </citation>
    <scope>NUCLEOTIDE SEQUENCE [LARGE SCALE GENOMIC DNA]</scope>
    <source>
        <strain evidence="7 8">UGP3</strain>
        <tissue evidence="7">Spores</tissue>
    </source>
</reference>
<dbReference type="EMBL" id="JMKJ01000050">
    <property type="protein sequence ID" value="KGG52671.1"/>
    <property type="molecule type" value="Genomic_DNA"/>
</dbReference>
<dbReference type="InterPro" id="IPR011989">
    <property type="entry name" value="ARM-like"/>
</dbReference>
<comment type="caution">
    <text evidence="7">The sequence shown here is derived from an EMBL/GenBank/DDBJ whole genome shotgun (WGS) entry which is preliminary data.</text>
</comment>
<dbReference type="AlphaFoldDB" id="A0A098VY17"/>
<dbReference type="HOGENOM" id="CLU_1103025_0_0_1"/>
<accession>A0A098VY17</accession>
<organism evidence="7 8">
    <name type="scientific">Mitosporidium daphniae</name>
    <dbReference type="NCBI Taxonomy" id="1485682"/>
    <lineage>
        <taxon>Eukaryota</taxon>
        <taxon>Fungi</taxon>
        <taxon>Fungi incertae sedis</taxon>
        <taxon>Microsporidia</taxon>
        <taxon>Mitosporidium</taxon>
    </lineage>
</organism>
<keyword evidence="8" id="KW-1185">Reference proteome</keyword>
<dbReference type="InterPro" id="IPR013180">
    <property type="entry name" value="CTNNBL1_N"/>
</dbReference>
<name>A0A098VY17_9MICR</name>
<evidence type="ECO:0000256" key="5">
    <source>
        <dbReference type="ARBA" id="ARBA00023242"/>
    </source>
</evidence>
<evidence type="ECO:0000256" key="2">
    <source>
        <dbReference type="ARBA" id="ARBA00022553"/>
    </source>
</evidence>
<dbReference type="PANTHER" id="PTHR14978:SF0">
    <property type="entry name" value="BETA-CATENIN-LIKE PROTEIN 1"/>
    <property type="match status" value="1"/>
</dbReference>